<dbReference type="SUPFAM" id="SSF47413">
    <property type="entry name" value="lambda repressor-like DNA-binding domains"/>
    <property type="match status" value="1"/>
</dbReference>
<proteinExistence type="predicted"/>
<dbReference type="PANTHER" id="PTHR30146">
    <property type="entry name" value="LACI-RELATED TRANSCRIPTIONAL REPRESSOR"/>
    <property type="match status" value="1"/>
</dbReference>
<dbReference type="EMBL" id="JALIRP010000005">
    <property type="protein sequence ID" value="MCJ8012714.1"/>
    <property type="molecule type" value="Genomic_DNA"/>
</dbReference>
<dbReference type="SUPFAM" id="SSF53822">
    <property type="entry name" value="Periplasmic binding protein-like I"/>
    <property type="match status" value="1"/>
</dbReference>
<organism evidence="5 6">
    <name type="scientific">Paenibacillus mangrovi</name>
    <dbReference type="NCBI Taxonomy" id="2931978"/>
    <lineage>
        <taxon>Bacteria</taxon>
        <taxon>Bacillati</taxon>
        <taxon>Bacillota</taxon>
        <taxon>Bacilli</taxon>
        <taxon>Bacillales</taxon>
        <taxon>Paenibacillaceae</taxon>
        <taxon>Paenibacillus</taxon>
    </lineage>
</organism>
<dbReference type="InterPro" id="IPR046335">
    <property type="entry name" value="LacI/GalR-like_sensor"/>
</dbReference>
<keyword evidence="6" id="KW-1185">Reference proteome</keyword>
<dbReference type="CDD" id="cd01544">
    <property type="entry name" value="PBP1_GalR"/>
    <property type="match status" value="1"/>
</dbReference>
<sequence length="341" mass="38350">MIHIATIKEIAKIAKVSSSTVSRVLSKDSSFNVAEETRRNIIEVAKSLNYRKRTGGKRSGPKAKKNWKIGLLFWCSEQFEYSDPFYLTIRQGIEKECIKQGLSIHRVFRWLDDVSPTIDCSDLNGLIVVGKVESGLQPNRADSDFPIVYVDYRSSDDHDSVQFDVADAAKKAMDHLLQLGYREIGYIGGTSYIQTAGGLEYYEDERQKVYENMLEERGLYRKEHMYVGSWGPEEGYRLMKQAIEKGNLPEAFFMASDPLAIGALRALDESGIKVPEQIGIASIDGIDISEYVNPPLTTVKVFTEEMGATAVKLIVDRLLGRDYTLHVNVRTELIVRKSCGA</sequence>
<dbReference type="AlphaFoldDB" id="A0A9X1WPJ4"/>
<keyword evidence="3" id="KW-0804">Transcription</keyword>
<keyword evidence="2 5" id="KW-0238">DNA-binding</keyword>
<dbReference type="Pfam" id="PF00356">
    <property type="entry name" value="LacI"/>
    <property type="match status" value="1"/>
</dbReference>
<dbReference type="InterPro" id="IPR010982">
    <property type="entry name" value="Lambda_DNA-bd_dom_sf"/>
</dbReference>
<dbReference type="SMART" id="SM00354">
    <property type="entry name" value="HTH_LACI"/>
    <property type="match status" value="1"/>
</dbReference>
<dbReference type="Proteomes" id="UP001139347">
    <property type="component" value="Unassembled WGS sequence"/>
</dbReference>
<dbReference type="PROSITE" id="PS00356">
    <property type="entry name" value="HTH_LACI_1"/>
    <property type="match status" value="1"/>
</dbReference>
<dbReference type="CDD" id="cd01392">
    <property type="entry name" value="HTH_LacI"/>
    <property type="match status" value="1"/>
</dbReference>
<dbReference type="Gene3D" id="3.40.50.2300">
    <property type="match status" value="2"/>
</dbReference>
<dbReference type="GO" id="GO:0003700">
    <property type="term" value="F:DNA-binding transcription factor activity"/>
    <property type="evidence" value="ECO:0007669"/>
    <property type="project" value="TreeGrafter"/>
</dbReference>
<protein>
    <submittedName>
        <fullName evidence="5">LacI family DNA-binding transcriptional regulator</fullName>
    </submittedName>
</protein>
<dbReference type="Gene3D" id="1.10.260.40">
    <property type="entry name" value="lambda repressor-like DNA-binding domains"/>
    <property type="match status" value="1"/>
</dbReference>
<accession>A0A9X1WPJ4</accession>
<evidence type="ECO:0000259" key="4">
    <source>
        <dbReference type="PROSITE" id="PS50932"/>
    </source>
</evidence>
<dbReference type="InterPro" id="IPR028082">
    <property type="entry name" value="Peripla_BP_I"/>
</dbReference>
<comment type="caution">
    <text evidence="5">The sequence shown here is derived from an EMBL/GenBank/DDBJ whole genome shotgun (WGS) entry which is preliminary data.</text>
</comment>
<name>A0A9X1WPJ4_9BACL</name>
<keyword evidence="1" id="KW-0805">Transcription regulation</keyword>
<dbReference type="Pfam" id="PF13377">
    <property type="entry name" value="Peripla_BP_3"/>
    <property type="match status" value="1"/>
</dbReference>
<gene>
    <name evidence="5" type="ORF">MUG84_13330</name>
</gene>
<feature type="domain" description="HTH lacI-type" evidence="4">
    <location>
        <begin position="5"/>
        <end position="51"/>
    </location>
</feature>
<evidence type="ECO:0000256" key="2">
    <source>
        <dbReference type="ARBA" id="ARBA00023125"/>
    </source>
</evidence>
<dbReference type="InterPro" id="IPR000843">
    <property type="entry name" value="HTH_LacI"/>
</dbReference>
<evidence type="ECO:0000256" key="1">
    <source>
        <dbReference type="ARBA" id="ARBA00023015"/>
    </source>
</evidence>
<reference evidence="5" key="1">
    <citation type="submission" date="2022-04" db="EMBL/GenBank/DDBJ databases">
        <title>Paenibacillus mangrovi sp. nov., a novel endophytic bacterium isolated from bark of Kandelia candel.</title>
        <authorList>
            <person name="Tuo L."/>
        </authorList>
    </citation>
    <scope>NUCLEOTIDE SEQUENCE</scope>
    <source>
        <strain evidence="5">KQZ6P-2</strain>
    </source>
</reference>
<evidence type="ECO:0000313" key="5">
    <source>
        <dbReference type="EMBL" id="MCJ8012714.1"/>
    </source>
</evidence>
<dbReference type="PANTHER" id="PTHR30146:SF149">
    <property type="entry name" value="HTH-TYPE TRANSCRIPTIONAL REGULATOR EBGR"/>
    <property type="match status" value="1"/>
</dbReference>
<dbReference type="GO" id="GO:0000976">
    <property type="term" value="F:transcription cis-regulatory region binding"/>
    <property type="evidence" value="ECO:0007669"/>
    <property type="project" value="TreeGrafter"/>
</dbReference>
<evidence type="ECO:0000313" key="6">
    <source>
        <dbReference type="Proteomes" id="UP001139347"/>
    </source>
</evidence>
<dbReference type="RefSeq" id="WP_244725542.1">
    <property type="nucleotide sequence ID" value="NZ_JALIRP010000005.1"/>
</dbReference>
<dbReference type="PROSITE" id="PS50932">
    <property type="entry name" value="HTH_LACI_2"/>
    <property type="match status" value="1"/>
</dbReference>
<evidence type="ECO:0000256" key="3">
    <source>
        <dbReference type="ARBA" id="ARBA00023163"/>
    </source>
</evidence>